<proteinExistence type="predicted"/>
<keyword evidence="5" id="KW-1185">Reference proteome</keyword>
<feature type="domain" description="Ubiquitin-like" evidence="3">
    <location>
        <begin position="36"/>
        <end position="85"/>
    </location>
</feature>
<protein>
    <submittedName>
        <fullName evidence="4">Ubiquitin-associated domain</fullName>
    </submittedName>
</protein>
<feature type="region of interest" description="Disordered" evidence="1">
    <location>
        <begin position="475"/>
        <end position="535"/>
    </location>
</feature>
<dbReference type="PROSITE" id="PS50030">
    <property type="entry name" value="UBA"/>
    <property type="match status" value="3"/>
</dbReference>
<dbReference type="AlphaFoldDB" id="A0A8T1XBT9"/>
<feature type="domain" description="UBA" evidence="2">
    <location>
        <begin position="369"/>
        <end position="409"/>
    </location>
</feature>
<sequence>MRLLENLVAQINSSMAKLKVAGTWGGILEVELENWTLNMLRDEVAKRSGLDPESIKLIFAGKILKDDGDATLTLSQLGIKENSKILSSRQAAPEEGKSIMAEEERARRLSRVKAAATALSKRHADGSLPIQDYNIELEDQGGHKVQFGTETDQSAAMMGLMLHTKAKSLIEIEMYSDAVEVLAMAEESFLLCDPKILELVDNLPMMEIDIVWCYFLLRDIKCLSDAGVRLVRARKGLERAHGKDLSRVRLLQAGQSPEMAIYLRLELLEGVVAYHTGQNDKALNALKSAHAKFLQLQIPDETLSLVMGMGFQEKDAKRALRLNNQDIASSVDFLIEERAKKAQKREQDLQRQSEILEQKKYGVTPMKKAVDMQMLERLVSIGYARELAAESLRRNENDIQKALDILTDPKVNSTIQAYIESRKRKRQEQLVGISVAELVSMGFERGKATSALEAGGSREDIIQRLLSASVANPGTTTTSVINATSSTNNVGAESSGFGGGAEQDSEMKDETTDDIANRASTSSDGMEEERDSEIEDEIADEIARVDALSAYDINLDKEIEAINEYLAMLDASQESC</sequence>
<feature type="compositionally biased region" description="Polar residues" evidence="1">
    <location>
        <begin position="475"/>
        <end position="490"/>
    </location>
</feature>
<evidence type="ECO:0000259" key="2">
    <source>
        <dbReference type="PROSITE" id="PS50030"/>
    </source>
</evidence>
<dbReference type="PANTHER" id="PTHR12948">
    <property type="entry name" value="NEDD8 ULTIMATE BUSTER-1 BS4 PROTEIN"/>
    <property type="match status" value="1"/>
</dbReference>
<dbReference type="Proteomes" id="UP000694251">
    <property type="component" value="Unassembled WGS sequence"/>
</dbReference>
<dbReference type="InterPro" id="IPR015940">
    <property type="entry name" value="UBA"/>
</dbReference>
<feature type="domain" description="UBA" evidence="2">
    <location>
        <begin position="425"/>
        <end position="469"/>
    </location>
</feature>
<dbReference type="InterPro" id="IPR000626">
    <property type="entry name" value="Ubiquitin-like_dom"/>
</dbReference>
<evidence type="ECO:0000259" key="3">
    <source>
        <dbReference type="PROSITE" id="PS50053"/>
    </source>
</evidence>
<evidence type="ECO:0000256" key="1">
    <source>
        <dbReference type="SAM" id="MobiDB-lite"/>
    </source>
</evidence>
<accession>A0A8T1XBT9</accession>
<dbReference type="SMART" id="SM00165">
    <property type="entry name" value="UBA"/>
    <property type="match status" value="3"/>
</dbReference>
<dbReference type="EMBL" id="JAEFBJ010000078">
    <property type="protein sequence ID" value="KAG7530746.1"/>
    <property type="molecule type" value="Genomic_DNA"/>
</dbReference>
<dbReference type="Pfam" id="PF00240">
    <property type="entry name" value="ubiquitin"/>
    <property type="match status" value="1"/>
</dbReference>
<gene>
    <name evidence="4" type="ORF">ISN44_Un78g000050</name>
</gene>
<reference evidence="4 5" key="1">
    <citation type="submission" date="2020-12" db="EMBL/GenBank/DDBJ databases">
        <title>Concerted genomic and epigenomic changes stabilize Arabidopsis allopolyploids.</title>
        <authorList>
            <person name="Chen Z."/>
        </authorList>
    </citation>
    <scope>NUCLEOTIDE SEQUENCE [LARGE SCALE GENOMIC DNA]</scope>
    <source>
        <strain evidence="4">As9502</strain>
        <tissue evidence="4">Leaf</tissue>
    </source>
</reference>
<dbReference type="InterPro" id="IPR039749">
    <property type="entry name" value="NUB1"/>
</dbReference>
<dbReference type="GO" id="GO:2000058">
    <property type="term" value="P:regulation of ubiquitin-dependent protein catabolic process"/>
    <property type="evidence" value="ECO:0007669"/>
    <property type="project" value="TreeGrafter"/>
</dbReference>
<evidence type="ECO:0000313" key="5">
    <source>
        <dbReference type="Proteomes" id="UP000694251"/>
    </source>
</evidence>
<name>A0A8T1XBT9_ARASU</name>
<dbReference type="PROSITE" id="PS50053">
    <property type="entry name" value="UBIQUITIN_2"/>
    <property type="match status" value="1"/>
</dbReference>
<feature type="domain" description="UBA" evidence="2">
    <location>
        <begin position="297"/>
        <end position="337"/>
    </location>
</feature>
<organism evidence="4 5">
    <name type="scientific">Arabidopsis suecica</name>
    <name type="common">Swedish thale-cress</name>
    <name type="synonym">Cardaminopsis suecica</name>
    <dbReference type="NCBI Taxonomy" id="45249"/>
    <lineage>
        <taxon>Eukaryota</taxon>
        <taxon>Viridiplantae</taxon>
        <taxon>Streptophyta</taxon>
        <taxon>Embryophyta</taxon>
        <taxon>Tracheophyta</taxon>
        <taxon>Spermatophyta</taxon>
        <taxon>Magnoliopsida</taxon>
        <taxon>eudicotyledons</taxon>
        <taxon>Gunneridae</taxon>
        <taxon>Pentapetalae</taxon>
        <taxon>rosids</taxon>
        <taxon>malvids</taxon>
        <taxon>Brassicales</taxon>
        <taxon>Brassicaceae</taxon>
        <taxon>Camelineae</taxon>
        <taxon>Arabidopsis</taxon>
    </lineage>
</organism>
<evidence type="ECO:0000313" key="4">
    <source>
        <dbReference type="EMBL" id="KAG7530746.1"/>
    </source>
</evidence>
<comment type="caution">
    <text evidence="4">The sequence shown here is derived from an EMBL/GenBank/DDBJ whole genome shotgun (WGS) entry which is preliminary data.</text>
</comment>
<dbReference type="OrthoDB" id="434245at2759"/>
<dbReference type="PANTHER" id="PTHR12948:SF3">
    <property type="entry name" value="NEDD8 ULTIMATE BUSTER 1"/>
    <property type="match status" value="1"/>
</dbReference>
<feature type="compositionally biased region" description="Acidic residues" evidence="1">
    <location>
        <begin position="525"/>
        <end position="535"/>
    </location>
</feature>